<accession>A0ABN7RXX8</accession>
<name>A0ABN7RXX8_OIKDI</name>
<dbReference type="Gene3D" id="3.10.110.10">
    <property type="entry name" value="Ubiquitin Conjugating Enzyme"/>
    <property type="match status" value="1"/>
</dbReference>
<reference evidence="6 7" key="1">
    <citation type="submission" date="2021-04" db="EMBL/GenBank/DDBJ databases">
        <authorList>
            <person name="Bliznina A."/>
        </authorList>
    </citation>
    <scope>NUCLEOTIDE SEQUENCE [LARGE SCALE GENOMIC DNA]</scope>
</reference>
<protein>
    <submittedName>
        <fullName evidence="6">Oidioi.mRNA.OKI2018_I69.PAR.g11822.t1.cds</fullName>
    </submittedName>
</protein>
<feature type="active site" description="Glycyl thioester intermediate" evidence="3">
    <location>
        <position position="101"/>
    </location>
</feature>
<feature type="domain" description="UBC core" evidence="5">
    <location>
        <begin position="16"/>
        <end position="163"/>
    </location>
</feature>
<sequence length="177" mass="20387">MSRKSLDSYSKKTRSNALKRLKIELAELSYAPMPEFEASPVSEEDFFEWNAYIHGPANSPYENGIFKFNMKFPQNYPFSPPECKFITKIYHCNVNSLGLVCVDILKDSWIPSFTISSILLSMRTLMSDPNPYHPLVGTIGQIFIENRELHDDTARDWTSKYAMNSSYKFSLPYSPKS</sequence>
<dbReference type="Proteomes" id="UP001158576">
    <property type="component" value="Chromosome PAR"/>
</dbReference>
<gene>
    <name evidence="6" type="ORF">OKIOD_LOCUS3380</name>
</gene>
<evidence type="ECO:0000313" key="7">
    <source>
        <dbReference type="Proteomes" id="UP001158576"/>
    </source>
</evidence>
<dbReference type="PROSITE" id="PS00183">
    <property type="entry name" value="UBC_1"/>
    <property type="match status" value="1"/>
</dbReference>
<keyword evidence="7" id="KW-1185">Reference proteome</keyword>
<organism evidence="6 7">
    <name type="scientific">Oikopleura dioica</name>
    <name type="common">Tunicate</name>
    <dbReference type="NCBI Taxonomy" id="34765"/>
    <lineage>
        <taxon>Eukaryota</taxon>
        <taxon>Metazoa</taxon>
        <taxon>Chordata</taxon>
        <taxon>Tunicata</taxon>
        <taxon>Appendicularia</taxon>
        <taxon>Copelata</taxon>
        <taxon>Oikopleuridae</taxon>
        <taxon>Oikopleura</taxon>
    </lineage>
</organism>
<dbReference type="SUPFAM" id="SSF54495">
    <property type="entry name" value="UBC-like"/>
    <property type="match status" value="1"/>
</dbReference>
<dbReference type="InterPro" id="IPR023313">
    <property type="entry name" value="UBQ-conjugating_AS"/>
</dbReference>
<dbReference type="Pfam" id="PF00179">
    <property type="entry name" value="UQ_con"/>
    <property type="match status" value="1"/>
</dbReference>
<evidence type="ECO:0000256" key="1">
    <source>
        <dbReference type="ARBA" id="ARBA00022679"/>
    </source>
</evidence>
<evidence type="ECO:0000259" key="5">
    <source>
        <dbReference type="PROSITE" id="PS50127"/>
    </source>
</evidence>
<keyword evidence="2 4" id="KW-0833">Ubl conjugation pathway</keyword>
<evidence type="ECO:0000313" key="6">
    <source>
        <dbReference type="EMBL" id="CAG5088379.1"/>
    </source>
</evidence>
<evidence type="ECO:0000256" key="2">
    <source>
        <dbReference type="ARBA" id="ARBA00022786"/>
    </source>
</evidence>
<dbReference type="InterPro" id="IPR016135">
    <property type="entry name" value="UBQ-conjugating_enzyme/RWD"/>
</dbReference>
<proteinExistence type="inferred from homology"/>
<evidence type="ECO:0000256" key="3">
    <source>
        <dbReference type="PROSITE-ProRule" id="PRU10133"/>
    </source>
</evidence>
<keyword evidence="4" id="KW-0547">Nucleotide-binding</keyword>
<dbReference type="PROSITE" id="PS50127">
    <property type="entry name" value="UBC_2"/>
    <property type="match status" value="1"/>
</dbReference>
<dbReference type="SMART" id="SM00212">
    <property type="entry name" value="UBCc"/>
    <property type="match status" value="1"/>
</dbReference>
<evidence type="ECO:0000256" key="4">
    <source>
        <dbReference type="RuleBase" id="RU362109"/>
    </source>
</evidence>
<dbReference type="EMBL" id="OU015568">
    <property type="protein sequence ID" value="CAG5088379.1"/>
    <property type="molecule type" value="Genomic_DNA"/>
</dbReference>
<keyword evidence="4" id="KW-0067">ATP-binding</keyword>
<comment type="similarity">
    <text evidence="4">Belongs to the ubiquitin-conjugating enzyme family.</text>
</comment>
<dbReference type="PANTHER" id="PTHR24068">
    <property type="entry name" value="UBIQUITIN-CONJUGATING ENZYME E2"/>
    <property type="match status" value="1"/>
</dbReference>
<dbReference type="InterPro" id="IPR000608">
    <property type="entry name" value="UBC"/>
</dbReference>
<keyword evidence="1" id="KW-0808">Transferase</keyword>